<dbReference type="EMBL" id="KZ293425">
    <property type="protein sequence ID" value="PBK70620.1"/>
    <property type="molecule type" value="Genomic_DNA"/>
</dbReference>
<accession>A0A2H3BLT1</accession>
<protein>
    <submittedName>
        <fullName evidence="1">Uncharacterized protein</fullName>
    </submittedName>
</protein>
<evidence type="ECO:0000313" key="1">
    <source>
        <dbReference type="EMBL" id="PBK70620.1"/>
    </source>
</evidence>
<evidence type="ECO:0000313" key="2">
    <source>
        <dbReference type="Proteomes" id="UP000218334"/>
    </source>
</evidence>
<name>A0A2H3BLT1_9AGAR</name>
<sequence>MVKPSEIPARIKLFDVCIRNTQKELLFNGTYKMQIFVDNGKAKQGSLHSTRSNATEIIWFKALEIGCECSDIVFDLWRKRKIRKDIFIERFRTSATDVLCNSNAKGEAFEIAVNGDEATLSFSFTLVSQNEDQIPLEFIRRQLELVPDFPAKLKTVLSTLYKLKGWINPLSKVAPGTGGL</sequence>
<organism evidence="1 2">
    <name type="scientific">Armillaria solidipes</name>
    <dbReference type="NCBI Taxonomy" id="1076256"/>
    <lineage>
        <taxon>Eukaryota</taxon>
        <taxon>Fungi</taxon>
        <taxon>Dikarya</taxon>
        <taxon>Basidiomycota</taxon>
        <taxon>Agaricomycotina</taxon>
        <taxon>Agaricomycetes</taxon>
        <taxon>Agaricomycetidae</taxon>
        <taxon>Agaricales</taxon>
        <taxon>Marasmiineae</taxon>
        <taxon>Physalacriaceae</taxon>
        <taxon>Armillaria</taxon>
    </lineage>
</organism>
<gene>
    <name evidence="1" type="ORF">ARMSODRAFT_87918</name>
</gene>
<dbReference type="AlphaFoldDB" id="A0A2H3BLT1"/>
<proteinExistence type="predicted"/>
<reference evidence="2" key="1">
    <citation type="journal article" date="2017" name="Nat. Ecol. Evol.">
        <title>Genome expansion and lineage-specific genetic innovations in the forest pathogenic fungi Armillaria.</title>
        <authorList>
            <person name="Sipos G."/>
            <person name="Prasanna A.N."/>
            <person name="Walter M.C."/>
            <person name="O'Connor E."/>
            <person name="Balint B."/>
            <person name="Krizsan K."/>
            <person name="Kiss B."/>
            <person name="Hess J."/>
            <person name="Varga T."/>
            <person name="Slot J."/>
            <person name="Riley R."/>
            <person name="Boka B."/>
            <person name="Rigling D."/>
            <person name="Barry K."/>
            <person name="Lee J."/>
            <person name="Mihaltcheva S."/>
            <person name="LaButti K."/>
            <person name="Lipzen A."/>
            <person name="Waldron R."/>
            <person name="Moloney N.M."/>
            <person name="Sperisen C."/>
            <person name="Kredics L."/>
            <person name="Vagvoelgyi C."/>
            <person name="Patrignani A."/>
            <person name="Fitzpatrick D."/>
            <person name="Nagy I."/>
            <person name="Doyle S."/>
            <person name="Anderson J.B."/>
            <person name="Grigoriev I.V."/>
            <person name="Gueldener U."/>
            <person name="Muensterkoetter M."/>
            <person name="Nagy L.G."/>
        </authorList>
    </citation>
    <scope>NUCLEOTIDE SEQUENCE [LARGE SCALE GENOMIC DNA]</scope>
    <source>
        <strain evidence="2">28-4</strain>
    </source>
</reference>
<keyword evidence="2" id="KW-1185">Reference proteome</keyword>
<dbReference type="Proteomes" id="UP000218334">
    <property type="component" value="Unassembled WGS sequence"/>
</dbReference>